<feature type="domain" description="Bacterial type II secretion system protein E" evidence="3">
    <location>
        <begin position="71"/>
        <end position="242"/>
    </location>
</feature>
<feature type="non-terminal residue" evidence="4">
    <location>
        <position position="255"/>
    </location>
</feature>
<gene>
    <name evidence="4" type="ORF">METZ01_LOCUS452168</name>
</gene>
<evidence type="ECO:0000313" key="4">
    <source>
        <dbReference type="EMBL" id="SVD99314.1"/>
    </source>
</evidence>
<comment type="similarity">
    <text evidence="1">Belongs to the GSP E family.</text>
</comment>
<dbReference type="AlphaFoldDB" id="A0A382ZUZ2"/>
<dbReference type="PANTHER" id="PTHR30486:SF16">
    <property type="entry name" value="TWITCHING MOTILITY PROTEIN PILT"/>
    <property type="match status" value="1"/>
</dbReference>
<evidence type="ECO:0000256" key="2">
    <source>
        <dbReference type="SAM" id="MobiDB-lite"/>
    </source>
</evidence>
<dbReference type="Gene3D" id="3.40.50.300">
    <property type="entry name" value="P-loop containing nucleotide triphosphate hydrolases"/>
    <property type="match status" value="1"/>
</dbReference>
<feature type="non-terminal residue" evidence="4">
    <location>
        <position position="1"/>
    </location>
</feature>
<accession>A0A382ZUZ2</accession>
<dbReference type="InterPro" id="IPR050921">
    <property type="entry name" value="T4SS_GSP_E_ATPase"/>
</dbReference>
<reference evidence="4" key="1">
    <citation type="submission" date="2018-05" db="EMBL/GenBank/DDBJ databases">
        <authorList>
            <person name="Lanie J.A."/>
            <person name="Ng W.-L."/>
            <person name="Kazmierczak K.M."/>
            <person name="Andrzejewski T.M."/>
            <person name="Davidsen T.M."/>
            <person name="Wayne K.J."/>
            <person name="Tettelin H."/>
            <person name="Glass J.I."/>
            <person name="Rusch D."/>
            <person name="Podicherti R."/>
            <person name="Tsui H.-C.T."/>
            <person name="Winkler M.E."/>
        </authorList>
    </citation>
    <scope>NUCLEOTIDE SEQUENCE</scope>
</reference>
<dbReference type="SUPFAM" id="SSF52540">
    <property type="entry name" value="P-loop containing nucleoside triphosphate hydrolases"/>
    <property type="match status" value="1"/>
</dbReference>
<feature type="region of interest" description="Disordered" evidence="2">
    <location>
        <begin position="1"/>
        <end position="29"/>
    </location>
</feature>
<dbReference type="Pfam" id="PF00437">
    <property type="entry name" value="T2SSE"/>
    <property type="match status" value="1"/>
</dbReference>
<dbReference type="GO" id="GO:0016887">
    <property type="term" value="F:ATP hydrolysis activity"/>
    <property type="evidence" value="ECO:0007669"/>
    <property type="project" value="InterPro"/>
</dbReference>
<evidence type="ECO:0000259" key="3">
    <source>
        <dbReference type="Pfam" id="PF00437"/>
    </source>
</evidence>
<dbReference type="InterPro" id="IPR001482">
    <property type="entry name" value="T2SS/T4SS_dom"/>
</dbReference>
<dbReference type="EMBL" id="UINC01186878">
    <property type="protein sequence ID" value="SVD99314.1"/>
    <property type="molecule type" value="Genomic_DNA"/>
</dbReference>
<dbReference type="PANTHER" id="PTHR30486">
    <property type="entry name" value="TWITCHING MOTILITY PROTEIN PILT"/>
    <property type="match status" value="1"/>
</dbReference>
<organism evidence="4">
    <name type="scientific">marine metagenome</name>
    <dbReference type="NCBI Taxonomy" id="408172"/>
    <lineage>
        <taxon>unclassified sequences</taxon>
        <taxon>metagenomes</taxon>
        <taxon>ecological metagenomes</taxon>
    </lineage>
</organism>
<evidence type="ECO:0000256" key="1">
    <source>
        <dbReference type="ARBA" id="ARBA00006611"/>
    </source>
</evidence>
<proteinExistence type="inferred from homology"/>
<dbReference type="Gene3D" id="3.30.450.90">
    <property type="match status" value="1"/>
</dbReference>
<name>A0A382ZUZ2_9ZZZZ</name>
<dbReference type="InterPro" id="IPR027417">
    <property type="entry name" value="P-loop_NTPase"/>
</dbReference>
<sequence length="255" mass="29434">EVSASAEPAPNPMAGTALSERERDPRGGILLTEDEDISLRYPAGLLLKSDENSECWQGLEEDKSIEDEDLRLFDLVLQDAINEDVADLHIKEDEYIHFRMSRGLRDRDWPKPTRKWIEKIIFSMCPEHFVEKFKEDREVDFSYFNPKFGRFRVNVFSQCSKWAMAMRYIKNDLPPIEKLGIHPICLKLAESKRGLTLLAGITGSGKSTTMAAMVMHLNKNFRKHIVTIEDPVEMMFEDEQCVIEQREVGLDTMSF</sequence>
<protein>
    <recommendedName>
        <fullName evidence="3">Bacterial type II secretion system protein E domain-containing protein</fullName>
    </recommendedName>
</protein>